<evidence type="ECO:0000256" key="2">
    <source>
        <dbReference type="SAM" id="SignalP"/>
    </source>
</evidence>
<evidence type="ECO:0000256" key="1">
    <source>
        <dbReference type="SAM" id="MobiDB-lite"/>
    </source>
</evidence>
<feature type="region of interest" description="Disordered" evidence="1">
    <location>
        <begin position="26"/>
        <end position="96"/>
    </location>
</feature>
<feature type="region of interest" description="Disordered" evidence="1">
    <location>
        <begin position="124"/>
        <end position="154"/>
    </location>
</feature>
<dbReference type="RefSeq" id="WP_043409490.1">
    <property type="nucleotide sequence ID" value="NZ_CP092427.2"/>
</dbReference>
<keyword evidence="2" id="KW-0732">Signal</keyword>
<protein>
    <recommendedName>
        <fullName evidence="5">Dopamine receptor D4</fullName>
    </recommendedName>
</protein>
<reference evidence="3" key="1">
    <citation type="submission" date="2022-08" db="EMBL/GenBank/DDBJ databases">
        <title>Whole genome sequencing of non-tuberculosis mycobacteria type-strains.</title>
        <authorList>
            <person name="Igarashi Y."/>
            <person name="Osugi A."/>
            <person name="Mitarai S."/>
        </authorList>
    </citation>
    <scope>NUCLEOTIDE SEQUENCE</scope>
    <source>
        <strain evidence="3">JCM 16372</strain>
    </source>
</reference>
<evidence type="ECO:0008006" key="5">
    <source>
        <dbReference type="Google" id="ProtNLM"/>
    </source>
</evidence>
<organism evidence="3 4">
    <name type="scientific">Mycolicibacterium rufum</name>
    <dbReference type="NCBI Taxonomy" id="318424"/>
    <lineage>
        <taxon>Bacteria</taxon>
        <taxon>Bacillati</taxon>
        <taxon>Actinomycetota</taxon>
        <taxon>Actinomycetes</taxon>
        <taxon>Mycobacteriales</taxon>
        <taxon>Mycobacteriaceae</taxon>
        <taxon>Mycolicibacterium</taxon>
    </lineage>
</organism>
<name>A0ABY3U4N5_9MYCO</name>
<feature type="compositionally biased region" description="Low complexity" evidence="1">
    <location>
        <begin position="85"/>
        <end position="96"/>
    </location>
</feature>
<dbReference type="Proteomes" id="UP001055159">
    <property type="component" value="Chromosome"/>
</dbReference>
<sequence length="154" mass="15165">MIGWDKTAVAAGVAAFAALITCASPAAAQPAPPPEPVPAPLPAPAPVPVPGDAAPVQSLAAGPAAPADPALADGVPHLSSPENLPPGTTETPTTQTKLGYLRDLWHAMQTQEVTGSDALLLLTQRPMSAGPTQAMSPVAPPPAPAPADPAPLAP</sequence>
<gene>
    <name evidence="3" type="ORF">MJO55_14515</name>
</gene>
<feature type="compositionally biased region" description="Pro residues" evidence="1">
    <location>
        <begin position="138"/>
        <end position="154"/>
    </location>
</feature>
<proteinExistence type="predicted"/>
<keyword evidence="4" id="KW-1185">Reference proteome</keyword>
<evidence type="ECO:0000313" key="3">
    <source>
        <dbReference type="EMBL" id="ULP34556.1"/>
    </source>
</evidence>
<feature type="chain" id="PRO_5045896395" description="Dopamine receptor D4" evidence="2">
    <location>
        <begin position="29"/>
        <end position="154"/>
    </location>
</feature>
<feature type="compositionally biased region" description="Pro residues" evidence="1">
    <location>
        <begin position="30"/>
        <end position="49"/>
    </location>
</feature>
<feature type="signal peptide" evidence="2">
    <location>
        <begin position="1"/>
        <end position="28"/>
    </location>
</feature>
<accession>A0ABY3U4N5</accession>
<feature type="compositionally biased region" description="Low complexity" evidence="1">
    <location>
        <begin position="50"/>
        <end position="74"/>
    </location>
</feature>
<dbReference type="EMBL" id="CP092427">
    <property type="protein sequence ID" value="ULP34556.1"/>
    <property type="molecule type" value="Genomic_DNA"/>
</dbReference>
<evidence type="ECO:0000313" key="4">
    <source>
        <dbReference type="Proteomes" id="UP001055159"/>
    </source>
</evidence>